<keyword evidence="2" id="KW-0119">Carbohydrate metabolism</keyword>
<reference evidence="4 5" key="1">
    <citation type="journal article" date="2013" name="PLoS Genet.">
        <title>Comparative genome structure, secondary metabolite, and effector coding capacity across Cochliobolus pathogens.</title>
        <authorList>
            <person name="Condon B.J."/>
            <person name="Leng Y."/>
            <person name="Wu D."/>
            <person name="Bushley K.E."/>
            <person name="Ohm R.A."/>
            <person name="Otillar R."/>
            <person name="Martin J."/>
            <person name="Schackwitz W."/>
            <person name="Grimwood J."/>
            <person name="MohdZainudin N."/>
            <person name="Xue C."/>
            <person name="Wang R."/>
            <person name="Manning V.A."/>
            <person name="Dhillon B."/>
            <person name="Tu Z.J."/>
            <person name="Steffenson B.J."/>
            <person name="Salamov A."/>
            <person name="Sun H."/>
            <person name="Lowry S."/>
            <person name="LaButti K."/>
            <person name="Han J."/>
            <person name="Copeland A."/>
            <person name="Lindquist E."/>
            <person name="Barry K."/>
            <person name="Schmutz J."/>
            <person name="Baker S.E."/>
            <person name="Ciuffetti L.M."/>
            <person name="Grigoriev I.V."/>
            <person name="Zhong S."/>
            <person name="Turgeon B.G."/>
        </authorList>
    </citation>
    <scope>NUCLEOTIDE SEQUENCE [LARGE SCALE GENOMIC DNA]</scope>
    <source>
        <strain evidence="4 5">26-R-13</strain>
    </source>
</reference>
<dbReference type="GO" id="GO:0008810">
    <property type="term" value="F:cellulase activity"/>
    <property type="evidence" value="ECO:0007669"/>
    <property type="project" value="InterPro"/>
</dbReference>
<dbReference type="PANTHER" id="PTHR34002:SF10">
    <property type="entry name" value="PUTATIVE-RELATED"/>
    <property type="match status" value="1"/>
</dbReference>
<dbReference type="InterPro" id="IPR002594">
    <property type="entry name" value="GH12"/>
</dbReference>
<dbReference type="RefSeq" id="XP_007706343.1">
    <property type="nucleotide sequence ID" value="XM_007708153.1"/>
</dbReference>
<dbReference type="Gene3D" id="2.60.120.180">
    <property type="match status" value="1"/>
</dbReference>
<dbReference type="SUPFAM" id="SSF49899">
    <property type="entry name" value="Concanavalin A-like lectins/glucanases"/>
    <property type="match status" value="1"/>
</dbReference>
<dbReference type="PANTHER" id="PTHR34002">
    <property type="entry name" value="BLR1656 PROTEIN"/>
    <property type="match status" value="1"/>
</dbReference>
<gene>
    <name evidence="4" type="ORF">COCCADRAFT_31678</name>
</gene>
<dbReference type="KEGG" id="bze:COCCADRAFT_31678"/>
<accession>W6Z6K0</accession>
<name>W6Z6K0_COCC2</name>
<dbReference type="Pfam" id="PF01670">
    <property type="entry name" value="Glyco_hydro_12"/>
    <property type="match status" value="1"/>
</dbReference>
<dbReference type="InterPro" id="IPR013319">
    <property type="entry name" value="GH11/12"/>
</dbReference>
<evidence type="ECO:0000256" key="3">
    <source>
        <dbReference type="SAM" id="SignalP"/>
    </source>
</evidence>
<evidence type="ECO:0000256" key="2">
    <source>
        <dbReference type="RuleBase" id="RU361163"/>
    </source>
</evidence>
<keyword evidence="2 4" id="KW-0378">Hydrolase</keyword>
<evidence type="ECO:0000313" key="5">
    <source>
        <dbReference type="Proteomes" id="UP000053841"/>
    </source>
</evidence>
<dbReference type="AlphaFoldDB" id="W6Z6K0"/>
<dbReference type="eggNOG" id="ENOG502SH4Y">
    <property type="taxonomic scope" value="Eukaryota"/>
</dbReference>
<dbReference type="GeneID" id="19146997"/>
<keyword evidence="5" id="KW-1185">Reference proteome</keyword>
<dbReference type="EMBL" id="KI964537">
    <property type="protein sequence ID" value="EUC39301.1"/>
    <property type="molecule type" value="Genomic_DNA"/>
</dbReference>
<comment type="similarity">
    <text evidence="1 2">Belongs to the glycosyl hydrolase 12 (cellulase H) family.</text>
</comment>
<sequence length="236" mass="26147">MKITSFIAAALASVATAQDACKLYNYYSSNGYEILNNLWGKDAATSGSQCTYVDGVTDAGTKWHSNWTWAGAPNNVKSYVYAGRLFTKKPVSQFTNLQTEANWAYDTSNIRCNVAYDLFTAQDVNHTTSSGDYELMIWLARYDVYPIGSSQGMVTIAGHTWELFYGFNGAMKVYSFIAPSPIPHFTADVKEFFTYLTEKKDYPASTQNLITYQFGSEAFTGGPATFTVNQWSATAS</sequence>
<dbReference type="OrthoDB" id="89349at2759"/>
<dbReference type="HOGENOM" id="CLU_051064_0_1_1"/>
<keyword evidence="2" id="KW-0624">Polysaccharide degradation</keyword>
<organism evidence="4 5">
    <name type="scientific">Cochliobolus carbonum (strain 26-R-13)</name>
    <name type="common">Maize leaf spot fungus</name>
    <name type="synonym">Bipolaris zeicola</name>
    <dbReference type="NCBI Taxonomy" id="930089"/>
    <lineage>
        <taxon>Eukaryota</taxon>
        <taxon>Fungi</taxon>
        <taxon>Dikarya</taxon>
        <taxon>Ascomycota</taxon>
        <taxon>Pezizomycotina</taxon>
        <taxon>Dothideomycetes</taxon>
        <taxon>Pleosporomycetidae</taxon>
        <taxon>Pleosporales</taxon>
        <taxon>Pleosporineae</taxon>
        <taxon>Pleosporaceae</taxon>
        <taxon>Bipolaris</taxon>
    </lineage>
</organism>
<dbReference type="Proteomes" id="UP000053841">
    <property type="component" value="Unassembled WGS sequence"/>
</dbReference>
<feature type="signal peptide" evidence="3">
    <location>
        <begin position="1"/>
        <end position="17"/>
    </location>
</feature>
<proteinExistence type="inferred from homology"/>
<keyword evidence="3" id="KW-0732">Signal</keyword>
<dbReference type="STRING" id="930089.W6Z6K0"/>
<dbReference type="InterPro" id="IPR013320">
    <property type="entry name" value="ConA-like_dom_sf"/>
</dbReference>
<evidence type="ECO:0000256" key="1">
    <source>
        <dbReference type="ARBA" id="ARBA00005519"/>
    </source>
</evidence>
<keyword evidence="2" id="KW-0326">Glycosidase</keyword>
<protein>
    <submittedName>
        <fullName evidence="4">Glycoside hydrolase family 12 protein</fullName>
    </submittedName>
</protein>
<dbReference type="GO" id="GO:0000272">
    <property type="term" value="P:polysaccharide catabolic process"/>
    <property type="evidence" value="ECO:0007669"/>
    <property type="project" value="UniProtKB-KW"/>
</dbReference>
<evidence type="ECO:0000313" key="4">
    <source>
        <dbReference type="EMBL" id="EUC39301.1"/>
    </source>
</evidence>
<feature type="chain" id="PRO_5004886683" evidence="3">
    <location>
        <begin position="18"/>
        <end position="236"/>
    </location>
</feature>